<dbReference type="Gene3D" id="3.40.50.300">
    <property type="entry name" value="P-loop containing nucleotide triphosphate hydrolases"/>
    <property type="match status" value="1"/>
</dbReference>
<feature type="compositionally biased region" description="Acidic residues" evidence="9">
    <location>
        <begin position="274"/>
        <end position="289"/>
    </location>
</feature>
<evidence type="ECO:0000256" key="8">
    <source>
        <dbReference type="ARBA" id="ARBA00023242"/>
    </source>
</evidence>
<comment type="pathway">
    <text evidence="3">tRNA modification; 5-methoxycarbonylmethyl-2-thiouridine-tRNA biosynthesis.</text>
</comment>
<keyword evidence="8" id="KW-0539">Nucleus</keyword>
<evidence type="ECO:0000256" key="5">
    <source>
        <dbReference type="ARBA" id="ARBA00020264"/>
    </source>
</evidence>
<protein>
    <recommendedName>
        <fullName evidence="5">Elongator complex protein 5</fullName>
    </recommendedName>
</protein>
<dbReference type="GO" id="GO:0000049">
    <property type="term" value="F:tRNA binding"/>
    <property type="evidence" value="ECO:0007669"/>
    <property type="project" value="TreeGrafter"/>
</dbReference>
<keyword evidence="11" id="KW-1185">Reference proteome</keyword>
<sequence length="289" mass="32661">MLEDLLSGVEKSRFVLITDAAESCGRHFFMNWVINVAKRCDRVVLVCFERVPEFFLNWLPQDLQEKIIPINGKSTIHYPLKDDTKDLLFEAISNALLKTRGQSAVLIDSLTLHMLLRQPPSTCSTLHKLSTLHGVTQVVAVIHRDVHDTHTCSIVGSIASSVIDIHSLSGSRHTCKIRHCRITGKVFKTTERFSIDYNFHIKDIGPLLPHERPSQSQPLVKSDPMAHLSFNLSLTETEKQARSQVKLPYLLDDSGDSSNNEQPSNARIIYHPDDVDDFDEEDPDDDLNI</sequence>
<evidence type="ECO:0000313" key="10">
    <source>
        <dbReference type="EMBL" id="CAL1547371.1"/>
    </source>
</evidence>
<reference evidence="10 11" key="1">
    <citation type="submission" date="2024-04" db="EMBL/GenBank/DDBJ databases">
        <authorList>
            <consortium name="Genoscope - CEA"/>
            <person name="William W."/>
        </authorList>
    </citation>
    <scope>NUCLEOTIDE SEQUENCE [LARGE SCALE GENOMIC DNA]</scope>
</reference>
<evidence type="ECO:0000313" key="11">
    <source>
        <dbReference type="Proteomes" id="UP001497497"/>
    </source>
</evidence>
<feature type="region of interest" description="Disordered" evidence="9">
    <location>
        <begin position="245"/>
        <end position="289"/>
    </location>
</feature>
<evidence type="ECO:0000256" key="6">
    <source>
        <dbReference type="ARBA" id="ARBA00022490"/>
    </source>
</evidence>
<dbReference type="GO" id="GO:0033588">
    <property type="term" value="C:elongator holoenzyme complex"/>
    <property type="evidence" value="ECO:0007669"/>
    <property type="project" value="InterPro"/>
</dbReference>
<proteinExistence type="inferred from homology"/>
<dbReference type="GO" id="GO:0002098">
    <property type="term" value="P:tRNA wobble uridine modification"/>
    <property type="evidence" value="ECO:0007669"/>
    <property type="project" value="InterPro"/>
</dbReference>
<dbReference type="Proteomes" id="UP001497497">
    <property type="component" value="Unassembled WGS sequence"/>
</dbReference>
<gene>
    <name evidence="10" type="ORF">GSLYS_00020696001</name>
</gene>
<dbReference type="Pfam" id="PF10483">
    <property type="entry name" value="Elong_Iki1"/>
    <property type="match status" value="2"/>
</dbReference>
<feature type="compositionally biased region" description="Polar residues" evidence="9">
    <location>
        <begin position="256"/>
        <end position="265"/>
    </location>
</feature>
<evidence type="ECO:0000256" key="1">
    <source>
        <dbReference type="ARBA" id="ARBA00004123"/>
    </source>
</evidence>
<keyword evidence="7" id="KW-0819">tRNA processing</keyword>
<evidence type="ECO:0000256" key="7">
    <source>
        <dbReference type="ARBA" id="ARBA00022694"/>
    </source>
</evidence>
<dbReference type="GO" id="GO:0005829">
    <property type="term" value="C:cytosol"/>
    <property type="evidence" value="ECO:0007669"/>
    <property type="project" value="TreeGrafter"/>
</dbReference>
<comment type="caution">
    <text evidence="10">The sequence shown here is derived from an EMBL/GenBank/DDBJ whole genome shotgun (WGS) entry which is preliminary data.</text>
</comment>
<dbReference type="GO" id="GO:0005634">
    <property type="term" value="C:nucleus"/>
    <property type="evidence" value="ECO:0007669"/>
    <property type="project" value="UniProtKB-SubCell"/>
</dbReference>
<keyword evidence="6" id="KW-0963">Cytoplasm</keyword>
<dbReference type="InterPro" id="IPR027417">
    <property type="entry name" value="P-loop_NTPase"/>
</dbReference>
<organism evidence="10 11">
    <name type="scientific">Lymnaea stagnalis</name>
    <name type="common">Great pond snail</name>
    <name type="synonym">Helix stagnalis</name>
    <dbReference type="NCBI Taxonomy" id="6523"/>
    <lineage>
        <taxon>Eukaryota</taxon>
        <taxon>Metazoa</taxon>
        <taxon>Spiralia</taxon>
        <taxon>Lophotrochozoa</taxon>
        <taxon>Mollusca</taxon>
        <taxon>Gastropoda</taxon>
        <taxon>Heterobranchia</taxon>
        <taxon>Euthyneura</taxon>
        <taxon>Panpulmonata</taxon>
        <taxon>Hygrophila</taxon>
        <taxon>Lymnaeoidea</taxon>
        <taxon>Lymnaeidae</taxon>
        <taxon>Lymnaea</taxon>
    </lineage>
</organism>
<dbReference type="EMBL" id="CAXITT010000960">
    <property type="protein sequence ID" value="CAL1547371.1"/>
    <property type="molecule type" value="Genomic_DNA"/>
</dbReference>
<accession>A0AAV2IJV6</accession>
<dbReference type="PANTHER" id="PTHR15641">
    <property type="entry name" value="ELONGATOR COMPLEX PROTEIN 5"/>
    <property type="match status" value="1"/>
</dbReference>
<comment type="similarity">
    <text evidence="4">Belongs to the ELP5 family.</text>
</comment>
<dbReference type="CDD" id="cd19496">
    <property type="entry name" value="Elp5"/>
    <property type="match status" value="1"/>
</dbReference>
<evidence type="ECO:0000256" key="2">
    <source>
        <dbReference type="ARBA" id="ARBA00004496"/>
    </source>
</evidence>
<evidence type="ECO:0000256" key="4">
    <source>
        <dbReference type="ARBA" id="ARBA00009567"/>
    </source>
</evidence>
<dbReference type="PANTHER" id="PTHR15641:SF1">
    <property type="entry name" value="ELONGATOR COMPLEX PROTEIN 5"/>
    <property type="match status" value="1"/>
</dbReference>
<comment type="subcellular location">
    <subcellularLocation>
        <location evidence="2">Cytoplasm</location>
    </subcellularLocation>
    <subcellularLocation>
        <location evidence="1">Nucleus</location>
    </subcellularLocation>
</comment>
<evidence type="ECO:0000256" key="3">
    <source>
        <dbReference type="ARBA" id="ARBA00005043"/>
    </source>
</evidence>
<dbReference type="AlphaFoldDB" id="A0AAV2IJV6"/>
<evidence type="ECO:0000256" key="9">
    <source>
        <dbReference type="SAM" id="MobiDB-lite"/>
    </source>
</evidence>
<name>A0AAV2IJV6_LYMST</name>
<dbReference type="InterPro" id="IPR019519">
    <property type="entry name" value="Elp5"/>
</dbReference>